<keyword evidence="3" id="KW-1185">Reference proteome</keyword>
<feature type="chain" id="PRO_5047490016" evidence="1">
    <location>
        <begin position="27"/>
        <end position="203"/>
    </location>
</feature>
<accession>A0ABT1LHV3</accession>
<dbReference type="RefSeq" id="WP_254745671.1">
    <property type="nucleotide sequence ID" value="NZ_JANCLU010000025.1"/>
</dbReference>
<evidence type="ECO:0000313" key="3">
    <source>
        <dbReference type="Proteomes" id="UP001205890"/>
    </source>
</evidence>
<keyword evidence="1" id="KW-0732">Signal</keyword>
<proteinExistence type="predicted"/>
<dbReference type="InterPro" id="IPR018550">
    <property type="entry name" value="Lipid-A_deacylase-rel"/>
</dbReference>
<comment type="caution">
    <text evidence="2">The sequence shown here is derived from an EMBL/GenBank/DDBJ whole genome shotgun (WGS) entry which is preliminary data.</text>
</comment>
<organism evidence="2 3">
    <name type="scientific">Alsobacter ponti</name>
    <dbReference type="NCBI Taxonomy" id="2962936"/>
    <lineage>
        <taxon>Bacteria</taxon>
        <taxon>Pseudomonadati</taxon>
        <taxon>Pseudomonadota</taxon>
        <taxon>Alphaproteobacteria</taxon>
        <taxon>Hyphomicrobiales</taxon>
        <taxon>Alsobacteraceae</taxon>
        <taxon>Alsobacter</taxon>
    </lineage>
</organism>
<keyword evidence="2" id="KW-0378">Hydrolase</keyword>
<dbReference type="Gene3D" id="2.40.160.20">
    <property type="match status" value="1"/>
</dbReference>
<feature type="signal peptide" evidence="1">
    <location>
        <begin position="1"/>
        <end position="26"/>
    </location>
</feature>
<protein>
    <submittedName>
        <fullName evidence="2">Acyloxyacyl hydrolase</fullName>
    </submittedName>
</protein>
<evidence type="ECO:0000313" key="2">
    <source>
        <dbReference type="EMBL" id="MCP8940676.1"/>
    </source>
</evidence>
<evidence type="ECO:0000256" key="1">
    <source>
        <dbReference type="SAM" id="SignalP"/>
    </source>
</evidence>
<dbReference type="Pfam" id="PF09411">
    <property type="entry name" value="PagL"/>
    <property type="match status" value="1"/>
</dbReference>
<sequence>MIRFRLSALLLSIAGLAAPVCGASLAADLPSAPAPIAVAPGISPLPPVDTLTDLRLGVFAHDPFSPEKGSADINGEILFPKWFGVSSEWSFLYPRLHVGATVNTAGKTSSAYAGLTWDYQFQSGFFLETSFGGAVHNGYTGDIPKDGWNSLGCSPLFRESASIGYRFTRQLSLMATIEHLSNAGMCDQNRGLTNAGLRLGYSF</sequence>
<dbReference type="EMBL" id="JANCLU010000025">
    <property type="protein sequence ID" value="MCP8940676.1"/>
    <property type="molecule type" value="Genomic_DNA"/>
</dbReference>
<dbReference type="Proteomes" id="UP001205890">
    <property type="component" value="Unassembled WGS sequence"/>
</dbReference>
<dbReference type="GO" id="GO:0016787">
    <property type="term" value="F:hydrolase activity"/>
    <property type="evidence" value="ECO:0007669"/>
    <property type="project" value="UniProtKB-KW"/>
</dbReference>
<name>A0ABT1LHV3_9HYPH</name>
<reference evidence="2 3" key="1">
    <citation type="submission" date="2022-07" db="EMBL/GenBank/DDBJ databases">
        <authorList>
            <person name="Li W.-J."/>
            <person name="Deng Q.-Q."/>
        </authorList>
    </citation>
    <scope>NUCLEOTIDE SEQUENCE [LARGE SCALE GENOMIC DNA]</scope>
    <source>
        <strain evidence="2 3">SYSU M60028</strain>
    </source>
</reference>
<gene>
    <name evidence="2" type="ORF">NK718_19290</name>
</gene>